<evidence type="ECO:0000256" key="1">
    <source>
        <dbReference type="SAM" id="MobiDB-lite"/>
    </source>
</evidence>
<dbReference type="AlphaFoldDB" id="A0A7K7P909"/>
<dbReference type="GO" id="GO:0005737">
    <property type="term" value="C:cytoplasm"/>
    <property type="evidence" value="ECO:0007669"/>
    <property type="project" value="TreeGrafter"/>
</dbReference>
<protein>
    <submittedName>
        <fullName evidence="2">CC125 protein</fullName>
    </submittedName>
</protein>
<reference evidence="2 3" key="1">
    <citation type="submission" date="2019-09" db="EMBL/GenBank/DDBJ databases">
        <title>Bird 10,000 Genomes (B10K) Project - Family phase.</title>
        <authorList>
            <person name="Zhang G."/>
        </authorList>
    </citation>
    <scope>NUCLEOTIDE SEQUENCE [LARGE SCALE GENOMIC DNA]</scope>
    <source>
        <strain evidence="2">OUT-0054</strain>
        <tissue evidence="2">Blood</tissue>
    </source>
</reference>
<feature type="non-terminal residue" evidence="2">
    <location>
        <position position="1"/>
    </location>
</feature>
<dbReference type="EMBL" id="VZST01000320">
    <property type="protein sequence ID" value="NWZ64119.1"/>
    <property type="molecule type" value="Genomic_DNA"/>
</dbReference>
<feature type="region of interest" description="Disordered" evidence="1">
    <location>
        <begin position="1"/>
        <end position="106"/>
    </location>
</feature>
<gene>
    <name evidence="2" type="primary">Ccdc125</name>
    <name evidence="2" type="ORF">ACRARU_R07371</name>
</gene>
<dbReference type="InterPro" id="IPR034608">
    <property type="entry name" value="CCDC125"/>
</dbReference>
<dbReference type="OrthoDB" id="9939852at2759"/>
<sequence length="434" mass="49269">KKNQEEKMEEAEDDMICGDLGNGLGRRPGGVYEGENLENSYSIRSRKGSGKSCNSPLSAKVAEASDAAALPGPKRNSFYDGSLKNPASSSTRQNSCESHTDMSNEELKQQLQEALEELEILKVELEASQRQLEGKDEALRILQSMTIFDKATSHTKAMLQKTEEEKRTLEKEINILQWEIEFDQDRFKNIEDTWTEKYDRIYCENAALKEALKLRTEEVKTLKAENAILNQQCLEFLALLDVKQQKAFQENMSLNKSDITDFTGLELAVLGACTCSPAEAQPCPCAKVAALTRKQQLHLKQEIENLKKSKDEAYIMADAFRIAFEQQLMQRKDQALRLAEVINMKKETKFANWRRLRGTERVKLQGNKNNLGRKLSSLLSSDGDCRKVEELDNAHEILRVLIDLVNDKEEALAHQRKVSYMLARAAEAREAEQD</sequence>
<feature type="compositionally biased region" description="Low complexity" evidence="1">
    <location>
        <begin position="59"/>
        <end position="69"/>
    </location>
</feature>
<feature type="compositionally biased region" description="Gly residues" evidence="1">
    <location>
        <begin position="20"/>
        <end position="32"/>
    </location>
</feature>
<feature type="compositionally biased region" description="Polar residues" evidence="1">
    <location>
        <begin position="85"/>
        <end position="97"/>
    </location>
</feature>
<accession>A0A7K7P909</accession>
<comment type="caution">
    <text evidence="2">The sequence shown here is derived from an EMBL/GenBank/DDBJ whole genome shotgun (WGS) entry which is preliminary data.</text>
</comment>
<name>A0A7K7P909_ACRAR</name>
<dbReference type="GO" id="GO:0035024">
    <property type="term" value="P:negative regulation of Rho protein signal transduction"/>
    <property type="evidence" value="ECO:0007669"/>
    <property type="project" value="TreeGrafter"/>
</dbReference>
<dbReference type="Proteomes" id="UP000549775">
    <property type="component" value="Unassembled WGS sequence"/>
</dbReference>
<evidence type="ECO:0000313" key="2">
    <source>
        <dbReference type="EMBL" id="NWZ64119.1"/>
    </source>
</evidence>
<keyword evidence="3" id="KW-1185">Reference proteome</keyword>
<feature type="compositionally biased region" description="Acidic residues" evidence="1">
    <location>
        <begin position="7"/>
        <end position="16"/>
    </location>
</feature>
<organism evidence="2 3">
    <name type="scientific">Acrocephalus arundinaceus</name>
    <name type="common">Great reed-warbler</name>
    <dbReference type="NCBI Taxonomy" id="39621"/>
    <lineage>
        <taxon>Eukaryota</taxon>
        <taxon>Metazoa</taxon>
        <taxon>Chordata</taxon>
        <taxon>Craniata</taxon>
        <taxon>Vertebrata</taxon>
        <taxon>Euteleostomi</taxon>
        <taxon>Archelosauria</taxon>
        <taxon>Archosauria</taxon>
        <taxon>Dinosauria</taxon>
        <taxon>Saurischia</taxon>
        <taxon>Theropoda</taxon>
        <taxon>Coelurosauria</taxon>
        <taxon>Aves</taxon>
        <taxon>Neognathae</taxon>
        <taxon>Neoaves</taxon>
        <taxon>Telluraves</taxon>
        <taxon>Australaves</taxon>
        <taxon>Passeriformes</taxon>
        <taxon>Sylvioidea</taxon>
        <taxon>Sylviidae</taxon>
        <taxon>Acrocephalinae</taxon>
        <taxon>Acrocephalus</taxon>
    </lineage>
</organism>
<evidence type="ECO:0000313" key="3">
    <source>
        <dbReference type="Proteomes" id="UP000549775"/>
    </source>
</evidence>
<feature type="non-terminal residue" evidence="2">
    <location>
        <position position="434"/>
    </location>
</feature>
<dbReference type="PANTHER" id="PTHR28616">
    <property type="entry name" value="COILED-COIL DOMAIN-CONTAINING PROTEIN 125"/>
    <property type="match status" value="1"/>
</dbReference>
<dbReference type="GO" id="GO:2000146">
    <property type="term" value="P:negative regulation of cell motility"/>
    <property type="evidence" value="ECO:0007669"/>
    <property type="project" value="TreeGrafter"/>
</dbReference>
<proteinExistence type="predicted"/>
<dbReference type="PANTHER" id="PTHR28616:SF1">
    <property type="entry name" value="COILED-COIL DOMAIN-CONTAINING PROTEIN 125"/>
    <property type="match status" value="1"/>
</dbReference>